<organism evidence="1 2">
    <name type="scientific">Fulvivirga marina</name>
    <dbReference type="NCBI Taxonomy" id="2494733"/>
    <lineage>
        <taxon>Bacteria</taxon>
        <taxon>Pseudomonadati</taxon>
        <taxon>Bacteroidota</taxon>
        <taxon>Cytophagia</taxon>
        <taxon>Cytophagales</taxon>
        <taxon>Fulvivirgaceae</taxon>
        <taxon>Fulvivirga</taxon>
    </lineage>
</organism>
<dbReference type="AlphaFoldDB" id="A0A937FWS1"/>
<evidence type="ECO:0000313" key="2">
    <source>
        <dbReference type="Proteomes" id="UP000614216"/>
    </source>
</evidence>
<dbReference type="Proteomes" id="UP000614216">
    <property type="component" value="Unassembled WGS sequence"/>
</dbReference>
<comment type="caution">
    <text evidence="1">The sequence shown here is derived from an EMBL/GenBank/DDBJ whole genome shotgun (WGS) entry which is preliminary data.</text>
</comment>
<reference evidence="1" key="1">
    <citation type="submission" date="2021-01" db="EMBL/GenBank/DDBJ databases">
        <title>Fulvivirga kasyanovii gen. nov., sp nov., a novel member of the phylum Bacteroidetes isolated from seawater in a mussel farm.</title>
        <authorList>
            <person name="Zhao L.-H."/>
            <person name="Wang Z.-J."/>
        </authorList>
    </citation>
    <scope>NUCLEOTIDE SEQUENCE</scope>
    <source>
        <strain evidence="1">29W222</strain>
    </source>
</reference>
<name>A0A937FWS1_9BACT</name>
<dbReference type="EMBL" id="JAEUGD010000043">
    <property type="protein sequence ID" value="MBL6447479.1"/>
    <property type="molecule type" value="Genomic_DNA"/>
</dbReference>
<keyword evidence="2" id="KW-1185">Reference proteome</keyword>
<protein>
    <submittedName>
        <fullName evidence="1">Uncharacterized protein</fullName>
    </submittedName>
</protein>
<gene>
    <name evidence="1" type="ORF">JMN32_14265</name>
</gene>
<dbReference type="RefSeq" id="WP_202857016.1">
    <property type="nucleotide sequence ID" value="NZ_JAEUGD010000043.1"/>
</dbReference>
<sequence length="59" mass="6337">MDMVGIGAGILDFSHGGDQITNTPFNYGSLYIEGFSGYSSEVSGATYSWMKTWTFGGNL</sequence>
<accession>A0A937FWS1</accession>
<evidence type="ECO:0000313" key="1">
    <source>
        <dbReference type="EMBL" id="MBL6447479.1"/>
    </source>
</evidence>
<proteinExistence type="predicted"/>